<keyword evidence="3" id="KW-1185">Reference proteome</keyword>
<accession>A0A2L2XNC3</accession>
<feature type="domain" description="SAF" evidence="1">
    <location>
        <begin position="34"/>
        <end position="96"/>
    </location>
</feature>
<dbReference type="CDD" id="cd11614">
    <property type="entry name" value="SAF_CpaB_FlgA_like"/>
    <property type="match status" value="1"/>
</dbReference>
<dbReference type="OrthoDB" id="1807698at2"/>
<reference evidence="3" key="1">
    <citation type="submission" date="2018-02" db="EMBL/GenBank/DDBJ databases">
        <title>Genome sequence of Desulfocucumis palustris strain NAW-5.</title>
        <authorList>
            <person name="Watanabe M."/>
            <person name="Kojima H."/>
            <person name="Fukui M."/>
        </authorList>
    </citation>
    <scope>NUCLEOTIDE SEQUENCE [LARGE SCALE GENOMIC DNA]</scope>
    <source>
        <strain evidence="3">NAW-5</strain>
    </source>
</reference>
<name>A0A2L2XNC3_9FIRM</name>
<dbReference type="Gene3D" id="3.90.1210.10">
    <property type="entry name" value="Antifreeze-like/N-acetylneuraminic acid synthase C-terminal domain"/>
    <property type="match status" value="1"/>
</dbReference>
<protein>
    <recommendedName>
        <fullName evidence="1">SAF domain-containing protein</fullName>
    </recommendedName>
</protein>
<proteinExistence type="predicted"/>
<dbReference type="InterPro" id="IPR013974">
    <property type="entry name" value="SAF"/>
</dbReference>
<dbReference type="EMBL" id="BFAV01000172">
    <property type="protein sequence ID" value="GBF35461.1"/>
    <property type="molecule type" value="Genomic_DNA"/>
</dbReference>
<dbReference type="RefSeq" id="WP_104373537.1">
    <property type="nucleotide sequence ID" value="NZ_BFAV01000172.1"/>
</dbReference>
<dbReference type="Pfam" id="PF08666">
    <property type="entry name" value="SAF"/>
    <property type="match status" value="1"/>
</dbReference>
<dbReference type="AlphaFoldDB" id="A0A2L2XNC3"/>
<dbReference type="SMART" id="SM00858">
    <property type="entry name" value="SAF"/>
    <property type="match status" value="1"/>
</dbReference>
<comment type="caution">
    <text evidence="2">The sequence shown here is derived from an EMBL/GenBank/DDBJ whole genome shotgun (WGS) entry which is preliminary data.</text>
</comment>
<organism evidence="2 3">
    <name type="scientific">Desulfocucumis palustris</name>
    <dbReference type="NCBI Taxonomy" id="1898651"/>
    <lineage>
        <taxon>Bacteria</taxon>
        <taxon>Bacillati</taxon>
        <taxon>Bacillota</taxon>
        <taxon>Clostridia</taxon>
        <taxon>Eubacteriales</taxon>
        <taxon>Desulfocucumaceae</taxon>
        <taxon>Desulfocucumis</taxon>
    </lineage>
</organism>
<gene>
    <name evidence="2" type="ORF">DCCM_4590</name>
</gene>
<evidence type="ECO:0000313" key="2">
    <source>
        <dbReference type="EMBL" id="GBF35461.1"/>
    </source>
</evidence>
<sequence>MQKKYRLFFIATVILAVAAALLGAHGYNTVARMVPVAVAIQDINSDEMPTNKLVAMGKEPAGSLRQDTVTGLEQLQGMVAKGYIPAGTPLRRSMFQPSSGSGAAAKLATLGSGIVAVAVAPSIDSTVGNAVKRGDRVTIKSTFKGGSVSLLAPNAEILDVPGKNGINAVLVAVAPGEAERINTSRANGMLVWFELLPASRG</sequence>
<evidence type="ECO:0000259" key="1">
    <source>
        <dbReference type="SMART" id="SM00858"/>
    </source>
</evidence>
<dbReference type="Proteomes" id="UP000239549">
    <property type="component" value="Unassembled WGS sequence"/>
</dbReference>
<evidence type="ECO:0000313" key="3">
    <source>
        <dbReference type="Proteomes" id="UP000239549"/>
    </source>
</evidence>